<sequence>MLDGVVEQLEEAQKNGIWAWDVELHELVLVIPEVLALLGDNPMQSEFACHIGLRGKLFCRACWVKGSDSEMDGSTEKEPPGNQSEGGATNVSEAGSETGNNGDAAGSKDDTTGGTESPSEVPKRGRVKKVLETMGQMVNRVTSFLQISRLRTRAETTQMLRSYFTEASTLDAKTKVKKMRTDSGIKDTFQLHFIEKIFNSYRTLRGQSSKQAALDAELSKLPEDIMSPVLDPHQDTPVEILHVILLGFVKYLWRDLIQNQLKNKEDKKVLLATRLTSFDVAGFGISPLAGRTLVQYSGSLTGRDFRAIAQAAPFVVYDLVSKDCLDTWVALSKLIPLIWQPEIADVERHITLLQKEINYFLLCTARWTNRLNSPEYSWPNGTCTSDGRAAKPFLQTLTGKQRPDYLPANHPPTFLATNKSLVLFNGVTCSVGGYLIVRDAQSPTHTFVACVEEIFQRRGSSAHLSGTLMRCKLLVSRISSVPSTRSTIVLQLSVALQDISPFTRNASVPSKPMRDAVFLQKFRSSSEELDFYSIIHQSAAAEIDKQRSA</sequence>
<evidence type="ECO:0000313" key="2">
    <source>
        <dbReference type="EMBL" id="KAG5642862.1"/>
    </source>
</evidence>
<name>A0A9P7G8Y4_9AGAR</name>
<dbReference type="AlphaFoldDB" id="A0A9P7G8Y4"/>
<feature type="compositionally biased region" description="Polar residues" evidence="1">
    <location>
        <begin position="81"/>
        <end position="101"/>
    </location>
</feature>
<evidence type="ECO:0000313" key="3">
    <source>
        <dbReference type="Proteomes" id="UP000775547"/>
    </source>
</evidence>
<keyword evidence="3" id="KW-1185">Reference proteome</keyword>
<feature type="region of interest" description="Disordered" evidence="1">
    <location>
        <begin position="68"/>
        <end position="127"/>
    </location>
</feature>
<organism evidence="2 3">
    <name type="scientific">Asterophora parasitica</name>
    <dbReference type="NCBI Taxonomy" id="117018"/>
    <lineage>
        <taxon>Eukaryota</taxon>
        <taxon>Fungi</taxon>
        <taxon>Dikarya</taxon>
        <taxon>Basidiomycota</taxon>
        <taxon>Agaricomycotina</taxon>
        <taxon>Agaricomycetes</taxon>
        <taxon>Agaricomycetidae</taxon>
        <taxon>Agaricales</taxon>
        <taxon>Tricholomatineae</taxon>
        <taxon>Lyophyllaceae</taxon>
        <taxon>Asterophora</taxon>
    </lineage>
</organism>
<evidence type="ECO:0000256" key="1">
    <source>
        <dbReference type="SAM" id="MobiDB-lite"/>
    </source>
</evidence>
<dbReference type="Proteomes" id="UP000775547">
    <property type="component" value="Unassembled WGS sequence"/>
</dbReference>
<proteinExistence type="predicted"/>
<gene>
    <name evidence="2" type="ORF">DXG03_002007</name>
</gene>
<dbReference type="EMBL" id="JABCKV010000150">
    <property type="protein sequence ID" value="KAG5642862.1"/>
    <property type="molecule type" value="Genomic_DNA"/>
</dbReference>
<comment type="caution">
    <text evidence="2">The sequence shown here is derived from an EMBL/GenBank/DDBJ whole genome shotgun (WGS) entry which is preliminary data.</text>
</comment>
<accession>A0A9P7G8Y4</accession>
<dbReference type="PANTHER" id="PTHR31912:SF34">
    <property type="entry name" value="NOTOCHORD-RELATED PROTEIN"/>
    <property type="match status" value="1"/>
</dbReference>
<protein>
    <submittedName>
        <fullName evidence="2">Uncharacterized protein</fullName>
    </submittedName>
</protein>
<dbReference type="OrthoDB" id="2246127at2759"/>
<reference evidence="2" key="1">
    <citation type="submission" date="2020-07" db="EMBL/GenBank/DDBJ databases">
        <authorList>
            <person name="Nieuwenhuis M."/>
            <person name="Van De Peppel L.J.J."/>
        </authorList>
    </citation>
    <scope>NUCLEOTIDE SEQUENCE</scope>
    <source>
        <strain evidence="2">AP01</strain>
        <tissue evidence="2">Mycelium</tissue>
    </source>
</reference>
<reference evidence="2" key="2">
    <citation type="submission" date="2021-10" db="EMBL/GenBank/DDBJ databases">
        <title>Phylogenomics reveals ancestral predisposition of the termite-cultivated fungus Termitomyces towards a domesticated lifestyle.</title>
        <authorList>
            <person name="Auxier B."/>
            <person name="Grum-Grzhimaylo A."/>
            <person name="Cardenas M.E."/>
            <person name="Lodge J.D."/>
            <person name="Laessoe T."/>
            <person name="Pedersen O."/>
            <person name="Smith M.E."/>
            <person name="Kuyper T.W."/>
            <person name="Franco-Molano E.A."/>
            <person name="Baroni T.J."/>
            <person name="Aanen D.K."/>
        </authorList>
    </citation>
    <scope>NUCLEOTIDE SEQUENCE</scope>
    <source>
        <strain evidence="2">AP01</strain>
        <tissue evidence="2">Mycelium</tissue>
    </source>
</reference>
<dbReference type="PANTHER" id="PTHR31912">
    <property type="entry name" value="IP13529P"/>
    <property type="match status" value="1"/>
</dbReference>